<dbReference type="InterPro" id="IPR023753">
    <property type="entry name" value="FAD/NAD-binding_dom"/>
</dbReference>
<dbReference type="InterPro" id="IPR041117">
    <property type="entry name" value="SoxA_A3"/>
</dbReference>
<evidence type="ECO:0000256" key="1">
    <source>
        <dbReference type="ARBA" id="ARBA00023002"/>
    </source>
</evidence>
<keyword evidence="1" id="KW-0560">Oxidoreductase</keyword>
<dbReference type="Proteomes" id="UP000325684">
    <property type="component" value="Unassembled WGS sequence"/>
</dbReference>
<proteinExistence type="predicted"/>
<dbReference type="Pfam" id="PF07992">
    <property type="entry name" value="Pyr_redox_2"/>
    <property type="match status" value="1"/>
</dbReference>
<evidence type="ECO:0000259" key="3">
    <source>
        <dbReference type="Pfam" id="PF17806"/>
    </source>
</evidence>
<gene>
    <name evidence="4" type="ORF">FEZ63_07770</name>
</gene>
<reference evidence="4 5" key="1">
    <citation type="journal article" date="2019" name="Microorganisms">
        <title>Genome Insights into the Novel Species Microvirga brassicacearum, a Rapeseed Endophyte with Biotechnological Potential.</title>
        <authorList>
            <person name="Jimenez-Gomez A."/>
            <person name="Saati-Santamaria Z."/>
            <person name="Igual J.M."/>
            <person name="Rivas R."/>
            <person name="Mateos P.F."/>
            <person name="Garcia-Fraile P."/>
        </authorList>
    </citation>
    <scope>NUCLEOTIDE SEQUENCE [LARGE SCALE GENOMIC DNA]</scope>
    <source>
        <strain evidence="4 5">CDVBN77</strain>
    </source>
</reference>
<dbReference type="PIRSF" id="PIRSF037495">
    <property type="entry name" value="Opine_OX_OoxA/HcnB"/>
    <property type="match status" value="1"/>
</dbReference>
<accession>A0A5N3PBY8</accession>
<sequence>MSNNWDAIVVGAGPAGMAAATLLSQHKARTLLVDEQSAPGGQIYRATEANRDQTALLKVLGDDYVYGNSLSTRFLSSGTTYYANAAVWQITPGGEVWITRVGRAEKLNARNIILATGAMERPVPVRGWTLPGVMTIGALQVMLKSARLVPADPLVLAGCGPLFYLFAYQCLAAGARPLALLDTTPNANMRAAAPLLPQAFLGEGWRYLAKGIKLMAGLQGSGVPIFRGVSDLKIEGSDCATSVSFASRGRTHHVPCRLVALHEGVIPHQQLPRSIGCEFEWDDSQRCFRPKLDQWGHTTIEGIFVAGDSGGIVGARASEHSGELAALAVLERLGVLSTGERDTASTPALKARKAHLTSRRFLDRLYVPRQDILNPPDDVVVCRCENVHAGAIRLAVRQGCLGPNQTKTFLRCGMGPCQGRICGPTVVEIISRATQRSPEAVGYYRIRSPIKPVTLGQLAALDQEISRHANQGQDVLS</sequence>
<evidence type="ECO:0000259" key="2">
    <source>
        <dbReference type="Pfam" id="PF07992"/>
    </source>
</evidence>
<dbReference type="Gene3D" id="3.50.50.60">
    <property type="entry name" value="FAD/NAD(P)-binding domain"/>
    <property type="match status" value="1"/>
</dbReference>
<comment type="caution">
    <text evidence="4">The sequence shown here is derived from an EMBL/GenBank/DDBJ whole genome shotgun (WGS) entry which is preliminary data.</text>
</comment>
<dbReference type="Gene3D" id="1.10.10.1100">
    <property type="entry name" value="BFD-like [2Fe-2S]-binding domain"/>
    <property type="match status" value="1"/>
</dbReference>
<dbReference type="GO" id="GO:0016491">
    <property type="term" value="F:oxidoreductase activity"/>
    <property type="evidence" value="ECO:0007669"/>
    <property type="project" value="UniProtKB-KW"/>
</dbReference>
<dbReference type="PRINTS" id="PR00469">
    <property type="entry name" value="PNDRDTASEII"/>
</dbReference>
<keyword evidence="5" id="KW-1185">Reference proteome</keyword>
<dbReference type="PRINTS" id="PR00368">
    <property type="entry name" value="FADPNR"/>
</dbReference>
<evidence type="ECO:0000313" key="4">
    <source>
        <dbReference type="EMBL" id="KAB0267223.1"/>
    </source>
</evidence>
<evidence type="ECO:0000313" key="5">
    <source>
        <dbReference type="Proteomes" id="UP000325684"/>
    </source>
</evidence>
<dbReference type="CDD" id="cd19946">
    <property type="entry name" value="GlpA-like_Fer2_BFD-like"/>
    <property type="match status" value="1"/>
</dbReference>
<dbReference type="OrthoDB" id="9801699at2"/>
<protein>
    <submittedName>
        <fullName evidence="4">FAD-binding protein</fullName>
    </submittedName>
</protein>
<dbReference type="SUPFAM" id="SSF51905">
    <property type="entry name" value="FAD/NAD(P)-binding domain"/>
    <property type="match status" value="1"/>
</dbReference>
<name>A0A5N3PBY8_9HYPH</name>
<dbReference type="Pfam" id="PF17806">
    <property type="entry name" value="SO_alpha_A3"/>
    <property type="match status" value="1"/>
</dbReference>
<dbReference type="RefSeq" id="WP_150943066.1">
    <property type="nucleotide sequence ID" value="NZ_VCMV01000013.1"/>
</dbReference>
<dbReference type="InterPro" id="IPR041854">
    <property type="entry name" value="BFD-like_2Fe2S-bd_dom_sf"/>
</dbReference>
<dbReference type="InterPro" id="IPR017224">
    <property type="entry name" value="Opine_Oxase_asu/HCN_bsu"/>
</dbReference>
<dbReference type="PANTHER" id="PTHR42949:SF3">
    <property type="entry name" value="ANAEROBIC GLYCEROL-3-PHOSPHATE DEHYDROGENASE SUBUNIT B"/>
    <property type="match status" value="1"/>
</dbReference>
<organism evidence="4 5">
    <name type="scientific">Microvirga brassicacearum</name>
    <dbReference type="NCBI Taxonomy" id="2580413"/>
    <lineage>
        <taxon>Bacteria</taxon>
        <taxon>Pseudomonadati</taxon>
        <taxon>Pseudomonadota</taxon>
        <taxon>Alphaproteobacteria</taxon>
        <taxon>Hyphomicrobiales</taxon>
        <taxon>Methylobacteriaceae</taxon>
        <taxon>Microvirga</taxon>
    </lineage>
</organism>
<feature type="domain" description="SoxA A3" evidence="3">
    <location>
        <begin position="385"/>
        <end position="460"/>
    </location>
</feature>
<dbReference type="InterPro" id="IPR036188">
    <property type="entry name" value="FAD/NAD-bd_sf"/>
</dbReference>
<dbReference type="PANTHER" id="PTHR42949">
    <property type="entry name" value="ANAEROBIC GLYCEROL-3-PHOSPHATE DEHYDROGENASE SUBUNIT B"/>
    <property type="match status" value="1"/>
</dbReference>
<dbReference type="EMBL" id="VCMV01000013">
    <property type="protein sequence ID" value="KAB0267223.1"/>
    <property type="molecule type" value="Genomic_DNA"/>
</dbReference>
<dbReference type="AlphaFoldDB" id="A0A5N3PBY8"/>
<feature type="domain" description="FAD/NAD(P)-binding" evidence="2">
    <location>
        <begin position="6"/>
        <end position="128"/>
    </location>
</feature>
<dbReference type="InterPro" id="IPR051691">
    <property type="entry name" value="Metab_Enz_Cyan_OpOx_G3PDH"/>
</dbReference>